<comment type="caution">
    <text evidence="1">The sequence shown here is derived from an EMBL/GenBank/DDBJ whole genome shotgun (WGS) entry which is preliminary data.</text>
</comment>
<sequence>MSEELIREKLFRLAAIAAMKATTATKIKKRRISENNSFFFKLKLTKEGADKLIKLSFWLQKIDYWFNLLRKENNDFILGRIFVHFEFYEKIGQPEVKYEIEYNGKNRIVQP</sequence>
<evidence type="ECO:0000313" key="1">
    <source>
        <dbReference type="EMBL" id="RNA14042.1"/>
    </source>
</evidence>
<evidence type="ECO:0000313" key="2">
    <source>
        <dbReference type="Proteomes" id="UP000276133"/>
    </source>
</evidence>
<dbReference type="AlphaFoldDB" id="A0A3M7QRU1"/>
<reference evidence="1 2" key="1">
    <citation type="journal article" date="2018" name="Sci. Rep.">
        <title>Genomic signatures of local adaptation to the degree of environmental predictability in rotifers.</title>
        <authorList>
            <person name="Franch-Gras L."/>
            <person name="Hahn C."/>
            <person name="Garcia-Roger E.M."/>
            <person name="Carmona M.J."/>
            <person name="Serra M."/>
            <person name="Gomez A."/>
        </authorList>
    </citation>
    <scope>NUCLEOTIDE SEQUENCE [LARGE SCALE GENOMIC DNA]</scope>
    <source>
        <strain evidence="1">HYR1</strain>
    </source>
</reference>
<protein>
    <submittedName>
        <fullName evidence="1">Uncharacterized protein</fullName>
    </submittedName>
</protein>
<dbReference type="Proteomes" id="UP000276133">
    <property type="component" value="Unassembled WGS sequence"/>
</dbReference>
<accession>A0A3M7QRU1</accession>
<organism evidence="1 2">
    <name type="scientific">Brachionus plicatilis</name>
    <name type="common">Marine rotifer</name>
    <name type="synonym">Brachionus muelleri</name>
    <dbReference type="NCBI Taxonomy" id="10195"/>
    <lineage>
        <taxon>Eukaryota</taxon>
        <taxon>Metazoa</taxon>
        <taxon>Spiralia</taxon>
        <taxon>Gnathifera</taxon>
        <taxon>Rotifera</taxon>
        <taxon>Eurotatoria</taxon>
        <taxon>Monogononta</taxon>
        <taxon>Pseudotrocha</taxon>
        <taxon>Ploima</taxon>
        <taxon>Brachionidae</taxon>
        <taxon>Brachionus</taxon>
    </lineage>
</organism>
<proteinExistence type="predicted"/>
<gene>
    <name evidence="1" type="ORF">BpHYR1_044447</name>
</gene>
<name>A0A3M7QRU1_BRAPC</name>
<keyword evidence="2" id="KW-1185">Reference proteome</keyword>
<dbReference type="EMBL" id="REGN01005271">
    <property type="protein sequence ID" value="RNA14042.1"/>
    <property type="molecule type" value="Genomic_DNA"/>
</dbReference>